<dbReference type="EC" id="3.1.21.3" evidence="10"/>
<evidence type="ECO:0000256" key="5">
    <source>
        <dbReference type="ARBA" id="ARBA00022747"/>
    </source>
</evidence>
<evidence type="ECO:0000256" key="4">
    <source>
        <dbReference type="ARBA" id="ARBA00022741"/>
    </source>
</evidence>
<dbReference type="GO" id="GO:0009307">
    <property type="term" value="P:DNA restriction-modification system"/>
    <property type="evidence" value="ECO:0007669"/>
    <property type="project" value="UniProtKB-KW"/>
</dbReference>
<dbReference type="Gene3D" id="3.40.50.300">
    <property type="entry name" value="P-loop containing nucleotide triphosphate hydrolases"/>
    <property type="match status" value="1"/>
</dbReference>
<dbReference type="InterPro" id="IPR014001">
    <property type="entry name" value="Helicase_ATP-bd"/>
</dbReference>
<comment type="similarity">
    <text evidence="2 10">Belongs to the HsdR family.</text>
</comment>
<proteinExistence type="inferred from homology"/>
<dbReference type="Proteomes" id="UP000249936">
    <property type="component" value="Unassembled WGS sequence"/>
</dbReference>
<keyword evidence="3" id="KW-0540">Nuclease</keyword>
<dbReference type="CDD" id="cd18030">
    <property type="entry name" value="DEXHc_RE_I_HsdR"/>
    <property type="match status" value="1"/>
</dbReference>
<dbReference type="InterPro" id="IPR040980">
    <property type="entry name" value="SWI2_SNF2"/>
</dbReference>
<evidence type="ECO:0000256" key="3">
    <source>
        <dbReference type="ARBA" id="ARBA00022722"/>
    </source>
</evidence>
<dbReference type="Pfam" id="PF18766">
    <property type="entry name" value="SWI2_SNF2"/>
    <property type="match status" value="1"/>
</dbReference>
<dbReference type="SUPFAM" id="SSF52540">
    <property type="entry name" value="P-loop containing nucleoside triphosphate hydrolases"/>
    <property type="match status" value="1"/>
</dbReference>
<feature type="domain" description="Helicase ATP-binding" evidence="11">
    <location>
        <begin position="292"/>
        <end position="473"/>
    </location>
</feature>
<evidence type="ECO:0000256" key="7">
    <source>
        <dbReference type="ARBA" id="ARBA00022801"/>
    </source>
</evidence>
<dbReference type="Pfam" id="PF04313">
    <property type="entry name" value="HSDR_N"/>
    <property type="match status" value="1"/>
</dbReference>
<evidence type="ECO:0000259" key="11">
    <source>
        <dbReference type="PROSITE" id="PS51192"/>
    </source>
</evidence>
<evidence type="ECO:0000256" key="1">
    <source>
        <dbReference type="ARBA" id="ARBA00000851"/>
    </source>
</evidence>
<dbReference type="InterPro" id="IPR027417">
    <property type="entry name" value="P-loop_NTPase"/>
</dbReference>
<evidence type="ECO:0000256" key="2">
    <source>
        <dbReference type="ARBA" id="ARBA00008598"/>
    </source>
</evidence>
<protein>
    <recommendedName>
        <fullName evidence="10">Type I restriction enzyme endonuclease subunit</fullName>
        <shortName evidence="10">R protein</shortName>
        <ecNumber evidence="10">3.1.21.3</ecNumber>
    </recommendedName>
</protein>
<sequence>MLNENDIEQLTLQRLQSLGWEYRYGKDLPVHEGKFARGDLSGVVFVEQLREAVRKLNPQLPESAVDSVVKSATKSDIGDLVVRNQTFYKLLRDGVRVEYQAPNSHGQNEQKIEMVRLVDFEHWENNRFVAVNQLEIRSRKGGKRIPDIIGFVNGLPLVVFELKNPLRESADLLQAFNQFETYKDEIAELFVYNQALIISDGIVARLGSLSADFQRFTPWKVVDEKNKSVRLYFDDELQSLLNGLLKPEDLLDYIRYFVLFERDSVGKTIKKIAAYHQYYGVNEAVDSTIWATSEKGDRRIGVMWHTQGSGKSISMLFYAGKLLAQPELKNPTIVVVTDRNDLDGQLFQTFSSGKDLIKQTPQQVEDRDQLRQLLAQNEVGGVFFTTIQKFALNEEESRFPVLNERSNIIVISDEAHRSQYGFTQKLHNGKFQAGYARHLRDALPNASFIGFTGTPISLEDKDTQDVFRSLCVHL</sequence>
<evidence type="ECO:0000256" key="8">
    <source>
        <dbReference type="ARBA" id="ARBA00022840"/>
    </source>
</evidence>
<dbReference type="InterPro" id="IPR007409">
    <property type="entry name" value="Restrct_endonuc_type1_HsdR_N"/>
</dbReference>
<accession>A0A2X1PQH1</accession>
<dbReference type="CDD" id="cd22332">
    <property type="entry name" value="HsdR_N"/>
    <property type="match status" value="1"/>
</dbReference>
<dbReference type="GO" id="GO:0005524">
    <property type="term" value="F:ATP binding"/>
    <property type="evidence" value="ECO:0007669"/>
    <property type="project" value="UniProtKB-KW"/>
</dbReference>
<comment type="subunit">
    <text evidence="10">The type I restriction/modification system is composed of three polypeptides R, M and S.</text>
</comment>
<evidence type="ECO:0000313" key="13">
    <source>
        <dbReference type="Proteomes" id="UP000249936"/>
    </source>
</evidence>
<keyword evidence="6" id="KW-0255">Endonuclease</keyword>
<dbReference type="AlphaFoldDB" id="A0A2X1PQH1"/>
<keyword evidence="5 10" id="KW-0680">Restriction system</keyword>
<dbReference type="PROSITE" id="PS51192">
    <property type="entry name" value="HELICASE_ATP_BIND_1"/>
    <property type="match status" value="1"/>
</dbReference>
<evidence type="ECO:0000256" key="9">
    <source>
        <dbReference type="ARBA" id="ARBA00023125"/>
    </source>
</evidence>
<dbReference type="EMBL" id="UASK01000008">
    <property type="protein sequence ID" value="SPX42580.1"/>
    <property type="molecule type" value="Genomic_DNA"/>
</dbReference>
<dbReference type="PANTHER" id="PTHR30195:SF15">
    <property type="entry name" value="TYPE I RESTRICTION ENZYME HINDI ENDONUCLEASE SUBUNIT"/>
    <property type="match status" value="1"/>
</dbReference>
<organism evidence="12 13">
    <name type="scientific">Haemophilus influenzae</name>
    <dbReference type="NCBI Taxonomy" id="727"/>
    <lineage>
        <taxon>Bacteria</taxon>
        <taxon>Pseudomonadati</taxon>
        <taxon>Pseudomonadota</taxon>
        <taxon>Gammaproteobacteria</taxon>
        <taxon>Pasteurellales</taxon>
        <taxon>Pasteurellaceae</taxon>
        <taxon>Haemophilus</taxon>
    </lineage>
</organism>
<evidence type="ECO:0000313" key="12">
    <source>
        <dbReference type="EMBL" id="SPX42580.1"/>
    </source>
</evidence>
<reference evidence="12 13" key="1">
    <citation type="submission" date="2018-06" db="EMBL/GenBank/DDBJ databases">
        <authorList>
            <consortium name="Pathogen Informatics"/>
            <person name="Doyle S."/>
        </authorList>
    </citation>
    <scope>NUCLEOTIDE SEQUENCE [LARGE SCALE GENOMIC DNA]</scope>
    <source>
        <strain evidence="12 13">NCTC11872</strain>
    </source>
</reference>
<dbReference type="GO" id="GO:0003677">
    <property type="term" value="F:DNA binding"/>
    <property type="evidence" value="ECO:0007669"/>
    <property type="project" value="UniProtKB-KW"/>
</dbReference>
<comment type="catalytic activity">
    <reaction evidence="1 10">
        <text>Endonucleolytic cleavage of DNA to give random double-stranded fragments with terminal 5'-phosphates, ATP is simultaneously hydrolyzed.</text>
        <dbReference type="EC" id="3.1.21.3"/>
    </reaction>
</comment>
<comment type="function">
    <text evidence="10">Subunit R is required for both nuclease and ATPase activities, but not for modification.</text>
</comment>
<keyword evidence="7 10" id="KW-0378">Hydrolase</keyword>
<dbReference type="InterPro" id="IPR004473">
    <property type="entry name" value="Restrct_endonuc_typeI_HsdR"/>
</dbReference>
<name>A0A2X1PQH1_HAEIF</name>
<evidence type="ECO:0000256" key="10">
    <source>
        <dbReference type="RuleBase" id="RU364115"/>
    </source>
</evidence>
<dbReference type="Gene3D" id="3.90.1570.50">
    <property type="match status" value="1"/>
</dbReference>
<keyword evidence="4 10" id="KW-0547">Nucleotide-binding</keyword>
<dbReference type="SMART" id="SM00487">
    <property type="entry name" value="DEXDc"/>
    <property type="match status" value="1"/>
</dbReference>
<keyword evidence="8 10" id="KW-0067">ATP-binding</keyword>
<dbReference type="PANTHER" id="PTHR30195">
    <property type="entry name" value="TYPE I SITE-SPECIFIC DEOXYRIBONUCLEASE PROTEIN SUBUNIT M AND R"/>
    <property type="match status" value="1"/>
</dbReference>
<dbReference type="InterPro" id="IPR051268">
    <property type="entry name" value="Type-I_R_enzyme_R_subunit"/>
</dbReference>
<gene>
    <name evidence="12" type="primary">hsdR_2</name>
    <name evidence="12" type="ORF">NCTC11872_02220</name>
</gene>
<dbReference type="GO" id="GO:0009035">
    <property type="term" value="F:type I site-specific deoxyribonuclease activity"/>
    <property type="evidence" value="ECO:0007669"/>
    <property type="project" value="UniProtKB-EC"/>
</dbReference>
<evidence type="ECO:0000256" key="6">
    <source>
        <dbReference type="ARBA" id="ARBA00022759"/>
    </source>
</evidence>
<dbReference type="NCBIfam" id="TIGR00348">
    <property type="entry name" value="hsdR"/>
    <property type="match status" value="1"/>
</dbReference>
<keyword evidence="9 10" id="KW-0238">DNA-binding</keyword>